<evidence type="ECO:0000313" key="2">
    <source>
        <dbReference type="Proteomes" id="UP001174909"/>
    </source>
</evidence>
<evidence type="ECO:0000313" key="1">
    <source>
        <dbReference type="EMBL" id="CAI7991072.1"/>
    </source>
</evidence>
<gene>
    <name evidence="1" type="ORF">GBAR_LOCUS618</name>
</gene>
<keyword evidence="2" id="KW-1185">Reference proteome</keyword>
<accession>A0AA35W3N7</accession>
<reference evidence="1" key="1">
    <citation type="submission" date="2023-03" db="EMBL/GenBank/DDBJ databases">
        <authorList>
            <person name="Steffen K."/>
            <person name="Cardenas P."/>
        </authorList>
    </citation>
    <scope>NUCLEOTIDE SEQUENCE</scope>
</reference>
<organism evidence="1 2">
    <name type="scientific">Geodia barretti</name>
    <name type="common">Barrett's horny sponge</name>
    <dbReference type="NCBI Taxonomy" id="519541"/>
    <lineage>
        <taxon>Eukaryota</taxon>
        <taxon>Metazoa</taxon>
        <taxon>Porifera</taxon>
        <taxon>Demospongiae</taxon>
        <taxon>Heteroscleromorpha</taxon>
        <taxon>Tetractinellida</taxon>
        <taxon>Astrophorina</taxon>
        <taxon>Geodiidae</taxon>
        <taxon>Geodia</taxon>
    </lineage>
</organism>
<comment type="caution">
    <text evidence="1">The sequence shown here is derived from an EMBL/GenBank/DDBJ whole genome shotgun (WGS) entry which is preliminary data.</text>
</comment>
<dbReference type="EMBL" id="CASHTH010000101">
    <property type="protein sequence ID" value="CAI7991072.1"/>
    <property type="molecule type" value="Genomic_DNA"/>
</dbReference>
<dbReference type="Proteomes" id="UP001174909">
    <property type="component" value="Unassembled WGS sequence"/>
</dbReference>
<sequence>MADIPTKSGLTSLYNERVVNVERMERPMSSSGKGLPLVVPHQGVRVTTESGQQHLVHKGSGFGKSSETVVTGAANMSSNWQVKETRSVSGHTVGDFVKTGGTNYSLVGDNCIHGASRMTGLGNK</sequence>
<proteinExistence type="predicted"/>
<dbReference type="AlphaFoldDB" id="A0AA35W3N7"/>
<name>A0AA35W3N7_GEOBA</name>
<protein>
    <submittedName>
        <fullName evidence="1">Uncharacterized protein</fullName>
    </submittedName>
</protein>